<reference evidence="2" key="1">
    <citation type="journal article" date="2021" name="Sci. Rep.">
        <title>Diploid genomic architecture of Nitzschia inconspicua, an elite biomass production diatom.</title>
        <authorList>
            <person name="Oliver A."/>
            <person name="Podell S."/>
            <person name="Pinowska A."/>
            <person name="Traller J.C."/>
            <person name="Smith S.R."/>
            <person name="McClure R."/>
            <person name="Beliaev A."/>
            <person name="Bohutskyi P."/>
            <person name="Hill E.A."/>
            <person name="Rabines A."/>
            <person name="Zheng H."/>
            <person name="Allen L.Z."/>
            <person name="Kuo A."/>
            <person name="Grigoriev I.V."/>
            <person name="Allen A.E."/>
            <person name="Hazlebeck D."/>
            <person name="Allen E.E."/>
        </authorList>
    </citation>
    <scope>NUCLEOTIDE SEQUENCE</scope>
    <source>
        <strain evidence="2">Hildebrandi</strain>
    </source>
</reference>
<gene>
    <name evidence="2" type="ORF">IV203_017327</name>
</gene>
<reference evidence="2" key="2">
    <citation type="submission" date="2021-04" db="EMBL/GenBank/DDBJ databases">
        <authorList>
            <person name="Podell S."/>
        </authorList>
    </citation>
    <scope>NUCLEOTIDE SEQUENCE</scope>
    <source>
        <strain evidence="2">Hildebrandi</strain>
    </source>
</reference>
<dbReference type="AlphaFoldDB" id="A0A9K3KSB0"/>
<dbReference type="Proteomes" id="UP000693970">
    <property type="component" value="Unassembled WGS sequence"/>
</dbReference>
<keyword evidence="3" id="KW-1185">Reference proteome</keyword>
<dbReference type="OrthoDB" id="43417at2759"/>
<dbReference type="EMBL" id="JAGRRH010000020">
    <property type="protein sequence ID" value="KAG7348622.1"/>
    <property type="molecule type" value="Genomic_DNA"/>
</dbReference>
<protein>
    <submittedName>
        <fullName evidence="2">Uncharacterized protein</fullName>
    </submittedName>
</protein>
<accession>A0A9K3KSB0</accession>
<evidence type="ECO:0000313" key="3">
    <source>
        <dbReference type="Proteomes" id="UP000693970"/>
    </source>
</evidence>
<feature type="signal peptide" evidence="1">
    <location>
        <begin position="1"/>
        <end position="38"/>
    </location>
</feature>
<proteinExistence type="predicted"/>
<feature type="chain" id="PRO_5039908351" evidence="1">
    <location>
        <begin position="39"/>
        <end position="165"/>
    </location>
</feature>
<comment type="caution">
    <text evidence="2">The sequence shown here is derived from an EMBL/GenBank/DDBJ whole genome shotgun (WGS) entry which is preliminary data.</text>
</comment>
<name>A0A9K3KSB0_9STRA</name>
<evidence type="ECO:0000256" key="1">
    <source>
        <dbReference type="SAM" id="SignalP"/>
    </source>
</evidence>
<keyword evidence="1" id="KW-0732">Signal</keyword>
<organism evidence="2 3">
    <name type="scientific">Nitzschia inconspicua</name>
    <dbReference type="NCBI Taxonomy" id="303405"/>
    <lineage>
        <taxon>Eukaryota</taxon>
        <taxon>Sar</taxon>
        <taxon>Stramenopiles</taxon>
        <taxon>Ochrophyta</taxon>
        <taxon>Bacillariophyta</taxon>
        <taxon>Bacillariophyceae</taxon>
        <taxon>Bacillariophycidae</taxon>
        <taxon>Bacillariales</taxon>
        <taxon>Bacillariaceae</taxon>
        <taxon>Nitzschia</taxon>
    </lineage>
</organism>
<evidence type="ECO:0000313" key="2">
    <source>
        <dbReference type="EMBL" id="KAG7348622.1"/>
    </source>
</evidence>
<sequence length="165" mass="19268">MMMTTNNTRRRRSRTNNLLLLMVLGLLVAVMAISSVSATQEVEEHEPQSQLINGRYLQAFDFFDDDMDLCDNSANPLDGRPELGPCDKSRFPQCSSSEEICYNRKPSRDHFHRDDHQHQYYIQYDRVFCYPRSWGGCSSCSPGRYCKSERRCILQEEGYPCAQWF</sequence>